<reference evidence="2" key="1">
    <citation type="journal article" date="2019" name="Int. J. Syst. Evol. Microbiol.">
        <title>The Global Catalogue of Microorganisms (GCM) 10K type strain sequencing project: providing services to taxonomists for standard genome sequencing and annotation.</title>
        <authorList>
            <consortium name="The Broad Institute Genomics Platform"/>
            <consortium name="The Broad Institute Genome Sequencing Center for Infectious Disease"/>
            <person name="Wu L."/>
            <person name="Ma J."/>
        </authorList>
    </citation>
    <scope>NUCLEOTIDE SEQUENCE [LARGE SCALE GENOMIC DNA]</scope>
    <source>
        <strain evidence="2">JCM 31920</strain>
    </source>
</reference>
<name>A0ABP8M791_9BACT</name>
<gene>
    <name evidence="1" type="ORF">GCM10023091_33660</name>
</gene>
<evidence type="ECO:0000313" key="1">
    <source>
        <dbReference type="EMBL" id="GAA4444066.1"/>
    </source>
</evidence>
<keyword evidence="2" id="KW-1185">Reference proteome</keyword>
<proteinExistence type="predicted"/>
<evidence type="ECO:0000313" key="2">
    <source>
        <dbReference type="Proteomes" id="UP001501508"/>
    </source>
</evidence>
<dbReference type="Proteomes" id="UP001501508">
    <property type="component" value="Unassembled WGS sequence"/>
</dbReference>
<dbReference type="EMBL" id="BAABEY010000031">
    <property type="protein sequence ID" value="GAA4444066.1"/>
    <property type="molecule type" value="Genomic_DNA"/>
</dbReference>
<comment type="caution">
    <text evidence="1">The sequence shown here is derived from an EMBL/GenBank/DDBJ whole genome shotgun (WGS) entry which is preliminary data.</text>
</comment>
<accession>A0ABP8M791</accession>
<protein>
    <recommendedName>
        <fullName evidence="3">Phosphohydrolase</fullName>
    </recommendedName>
</protein>
<sequence>MDMTSNSSVDGALNAGMKTSCENHEKCMRMIQAILDGEATEEEKNHFRANMDVCMPCINEYHLAKCIKDSLCNKLERKTCPDNLVNTIKIKLNLL</sequence>
<organism evidence="1 2">
    <name type="scientific">Ravibacter arvi</name>
    <dbReference type="NCBI Taxonomy" id="2051041"/>
    <lineage>
        <taxon>Bacteria</taxon>
        <taxon>Pseudomonadati</taxon>
        <taxon>Bacteroidota</taxon>
        <taxon>Cytophagia</taxon>
        <taxon>Cytophagales</taxon>
        <taxon>Spirosomataceae</taxon>
        <taxon>Ravibacter</taxon>
    </lineage>
</organism>
<evidence type="ECO:0008006" key="3">
    <source>
        <dbReference type="Google" id="ProtNLM"/>
    </source>
</evidence>